<feature type="compositionally biased region" description="Low complexity" evidence="2">
    <location>
        <begin position="330"/>
        <end position="362"/>
    </location>
</feature>
<evidence type="ECO:0000313" key="3">
    <source>
        <dbReference type="EMBL" id="KAG5668480.1"/>
    </source>
</evidence>
<feature type="region of interest" description="Disordered" evidence="2">
    <location>
        <begin position="274"/>
        <end position="390"/>
    </location>
</feature>
<dbReference type="AlphaFoldDB" id="A0A9J6BFS6"/>
<dbReference type="Proteomes" id="UP001107558">
    <property type="component" value="Chromosome 4"/>
</dbReference>
<evidence type="ECO:0000313" key="4">
    <source>
        <dbReference type="Proteomes" id="UP001107558"/>
    </source>
</evidence>
<feature type="compositionally biased region" description="Polar residues" evidence="2">
    <location>
        <begin position="289"/>
        <end position="300"/>
    </location>
</feature>
<gene>
    <name evidence="3" type="ORF">PVAND_016419</name>
</gene>
<accession>A0A9J6BFS6</accession>
<dbReference type="EMBL" id="JADBJN010000004">
    <property type="protein sequence ID" value="KAG5668480.1"/>
    <property type="molecule type" value="Genomic_DNA"/>
</dbReference>
<evidence type="ECO:0000256" key="2">
    <source>
        <dbReference type="SAM" id="MobiDB-lite"/>
    </source>
</evidence>
<keyword evidence="1" id="KW-0175">Coiled coil</keyword>
<sequence>MSKRPGCELSNNSKRLKSDNVMQPLQNYISQNHKFNLKSQASVTDPKTNNLFESDSDDEEIWIHASQVEQRVLGTQKITNKQEIQIETNSDELDISYASFQTAEGITSTQQQLTQNIPIIDLTMTSERANKIDPKIQILQNKCAALEKQLKKYKPNYAELSQRTNEMSELKERIRKLTNENDELRNEKLKNEIETVGEKESQKLKSENEELKKMIEKLIKEKNSNSDEEVTNDQENLRQKLNGSFVKPLSYKEKISEMEKCSMSFISTRVQSQNASNSSEVFKKPFDVSQKSQKSNLTVKQQEHLAKSSSQHHKLNFQAQKSSNLTSQHSNLSQKSSHLISSSSQKSLTSKSSNLSQKSSNNIPRTQSSSQVINLEEIDENQQNSSYKSRKSSIWNETDEAEIFVASNDIEVFDLIKKTECFNIFDEKDSNFENFPTTNLKIIKIENCGENFISKSSSAPENKNIEKFKLQASKSLPNLKKYSSEPQNIYQNFTTFSPSQIDYKEIPKDSNEISNLKFLITKIDKIEISELFNEISKVFVKISSSIKEVEMRRFNEHFMKQEFAFKQAQHFSQQHFADRELKTISKCDIKSLVSHKKLFDDEKRIEERRLISLVSIICKNSQKLCEKILTQNISSFDDFQTIVDEICEIIDPYILQSRLLYENSGIAISLSELLCSFSSHYEKFEKSEIIDEKLMKFFNHVLSMSTNSPKTLNKLTKFLINISKNSEFEIIKKFCIDFPSGIL</sequence>
<proteinExistence type="predicted"/>
<protein>
    <submittedName>
        <fullName evidence="3">Uncharacterized protein</fullName>
    </submittedName>
</protein>
<evidence type="ECO:0000256" key="1">
    <source>
        <dbReference type="SAM" id="Coils"/>
    </source>
</evidence>
<feature type="compositionally biased region" description="Polar residues" evidence="2">
    <location>
        <begin position="363"/>
        <end position="373"/>
    </location>
</feature>
<comment type="caution">
    <text evidence="3">The sequence shown here is derived from an EMBL/GenBank/DDBJ whole genome shotgun (WGS) entry which is preliminary data.</text>
</comment>
<feature type="compositionally biased region" description="Polar residues" evidence="2">
    <location>
        <begin position="381"/>
        <end position="390"/>
    </location>
</feature>
<name>A0A9J6BFS6_POLVA</name>
<organism evidence="3 4">
    <name type="scientific">Polypedilum vanderplanki</name>
    <name type="common">Sleeping chironomid midge</name>
    <dbReference type="NCBI Taxonomy" id="319348"/>
    <lineage>
        <taxon>Eukaryota</taxon>
        <taxon>Metazoa</taxon>
        <taxon>Ecdysozoa</taxon>
        <taxon>Arthropoda</taxon>
        <taxon>Hexapoda</taxon>
        <taxon>Insecta</taxon>
        <taxon>Pterygota</taxon>
        <taxon>Neoptera</taxon>
        <taxon>Endopterygota</taxon>
        <taxon>Diptera</taxon>
        <taxon>Nematocera</taxon>
        <taxon>Chironomoidea</taxon>
        <taxon>Chironomidae</taxon>
        <taxon>Chironominae</taxon>
        <taxon>Polypedilum</taxon>
        <taxon>Polypedilum</taxon>
    </lineage>
</organism>
<feature type="compositionally biased region" description="Polar residues" evidence="2">
    <location>
        <begin position="317"/>
        <end position="329"/>
    </location>
</feature>
<feature type="coiled-coil region" evidence="1">
    <location>
        <begin position="136"/>
        <end position="228"/>
    </location>
</feature>
<reference evidence="3" key="1">
    <citation type="submission" date="2021-03" db="EMBL/GenBank/DDBJ databases">
        <title>Chromosome level genome of the anhydrobiotic midge Polypedilum vanderplanki.</title>
        <authorList>
            <person name="Yoshida Y."/>
            <person name="Kikawada T."/>
            <person name="Gusev O."/>
        </authorList>
    </citation>
    <scope>NUCLEOTIDE SEQUENCE</scope>
    <source>
        <strain evidence="3">NIAS01</strain>
        <tissue evidence="3">Whole body or cell culture</tissue>
    </source>
</reference>
<keyword evidence="4" id="KW-1185">Reference proteome</keyword>